<dbReference type="OrthoDB" id="546383at2759"/>
<evidence type="ECO:0000256" key="2">
    <source>
        <dbReference type="ARBA" id="ARBA00004245"/>
    </source>
</evidence>
<dbReference type="GO" id="GO:0035082">
    <property type="term" value="P:axoneme assembly"/>
    <property type="evidence" value="ECO:0007669"/>
    <property type="project" value="InterPro"/>
</dbReference>
<evidence type="ECO:0000256" key="3">
    <source>
        <dbReference type="ARBA" id="ARBA00022490"/>
    </source>
</evidence>
<dbReference type="PANTHER" id="PTHR20899:SF1">
    <property type="entry name" value="PIERCER OF MICROTUBULE WALL 1 PROTEIN"/>
    <property type="match status" value="1"/>
</dbReference>
<dbReference type="Pfam" id="PF14892">
    <property type="entry name" value="PIRC1_2"/>
    <property type="match status" value="1"/>
</dbReference>
<comment type="similarity">
    <text evidence="6">Belongs to the PIERCE1 family.</text>
</comment>
<dbReference type="EMBL" id="CDMY01000359">
    <property type="protein sequence ID" value="CEM05502.1"/>
    <property type="molecule type" value="Genomic_DNA"/>
</dbReference>
<organism evidence="7 8">
    <name type="scientific">Vitrella brassicaformis (strain CCMP3155)</name>
    <dbReference type="NCBI Taxonomy" id="1169540"/>
    <lineage>
        <taxon>Eukaryota</taxon>
        <taxon>Sar</taxon>
        <taxon>Alveolata</taxon>
        <taxon>Colpodellida</taxon>
        <taxon>Vitrellaceae</taxon>
        <taxon>Vitrella</taxon>
    </lineage>
</organism>
<name>A0A0G4F1B2_VITBC</name>
<dbReference type="PANTHER" id="PTHR20899">
    <property type="entry name" value="PIERCE HOMOLOG"/>
    <property type="match status" value="1"/>
</dbReference>
<dbReference type="AlphaFoldDB" id="A0A0G4F1B2"/>
<comment type="subcellular location">
    <subcellularLocation>
        <location evidence="1">Cell projection</location>
        <location evidence="1">Cilium</location>
    </subcellularLocation>
    <subcellularLocation>
        <location evidence="2">Cytoplasm</location>
        <location evidence="2">Cytoskeleton</location>
    </subcellularLocation>
</comment>
<keyword evidence="5" id="KW-0966">Cell projection</keyword>
<sequence length="176" mass="19626">MAPSIADENPSFAVSTFRTTVGDLGRGWKATSGVRIDQTEIPKMADVMGRKILVKAPLRPQIDTSAFPYLESNERKDKENQADRVSSAHTIPRKFRCTADKIEYPEDSRKGASNPLYATASRDYGKEKPKQHQLPERYFPKSNAFTKGFPVGATRMAGLKTAATRSNVHSALDRFY</sequence>
<proteinExistence type="inferred from homology"/>
<dbReference type="OMA" id="QGHTYKF"/>
<evidence type="ECO:0000313" key="8">
    <source>
        <dbReference type="Proteomes" id="UP000041254"/>
    </source>
</evidence>
<evidence type="ECO:0000256" key="5">
    <source>
        <dbReference type="ARBA" id="ARBA00023273"/>
    </source>
</evidence>
<reference evidence="7 8" key="1">
    <citation type="submission" date="2014-11" db="EMBL/GenBank/DDBJ databases">
        <authorList>
            <person name="Zhu J."/>
            <person name="Qi W."/>
            <person name="Song R."/>
        </authorList>
    </citation>
    <scope>NUCLEOTIDE SEQUENCE [LARGE SCALE GENOMIC DNA]</scope>
</reference>
<gene>
    <name evidence="7" type="ORF">Vbra_2481</name>
</gene>
<keyword evidence="4" id="KW-0206">Cytoskeleton</keyword>
<dbReference type="InterPro" id="IPR026507">
    <property type="entry name" value="PIRC1/2"/>
</dbReference>
<evidence type="ECO:0000313" key="7">
    <source>
        <dbReference type="EMBL" id="CEM05502.1"/>
    </source>
</evidence>
<dbReference type="GO" id="GO:0005879">
    <property type="term" value="C:axonemal microtubule"/>
    <property type="evidence" value="ECO:0007669"/>
    <property type="project" value="InterPro"/>
</dbReference>
<keyword evidence="8" id="KW-1185">Reference proteome</keyword>
<evidence type="ECO:0000256" key="1">
    <source>
        <dbReference type="ARBA" id="ARBA00004138"/>
    </source>
</evidence>
<protein>
    <submittedName>
        <fullName evidence="7">Uncharacterized protein</fullName>
    </submittedName>
</protein>
<evidence type="ECO:0000256" key="4">
    <source>
        <dbReference type="ARBA" id="ARBA00023212"/>
    </source>
</evidence>
<dbReference type="InParanoid" id="A0A0G4F1B2"/>
<dbReference type="Proteomes" id="UP000041254">
    <property type="component" value="Unassembled WGS sequence"/>
</dbReference>
<dbReference type="VEuPathDB" id="CryptoDB:Vbra_2481"/>
<evidence type="ECO:0000256" key="6">
    <source>
        <dbReference type="ARBA" id="ARBA00038014"/>
    </source>
</evidence>
<accession>A0A0G4F1B2</accession>
<keyword evidence="3" id="KW-0963">Cytoplasm</keyword>